<dbReference type="EMBL" id="BAAAXF010000045">
    <property type="protein sequence ID" value="GAA3499364.1"/>
    <property type="molecule type" value="Genomic_DNA"/>
</dbReference>
<keyword evidence="3" id="KW-1185">Reference proteome</keyword>
<reference evidence="3" key="1">
    <citation type="journal article" date="2019" name="Int. J. Syst. Evol. Microbiol.">
        <title>The Global Catalogue of Microorganisms (GCM) 10K type strain sequencing project: providing services to taxonomists for standard genome sequencing and annotation.</title>
        <authorList>
            <consortium name="The Broad Institute Genomics Platform"/>
            <consortium name="The Broad Institute Genome Sequencing Center for Infectious Disease"/>
            <person name="Wu L."/>
            <person name="Ma J."/>
        </authorList>
    </citation>
    <scope>NUCLEOTIDE SEQUENCE [LARGE SCALE GENOMIC DNA]</scope>
    <source>
        <strain evidence="3">JCM 4816</strain>
    </source>
</reference>
<sequence length="56" mass="5696">MRGLAAAANPLLPLDLIARLLDDPGTSEGAAADPGLPAERLHGLLDRAGLSHTTGR</sequence>
<evidence type="ECO:0000313" key="2">
    <source>
        <dbReference type="EMBL" id="GAA3499364.1"/>
    </source>
</evidence>
<organism evidence="2 3">
    <name type="scientific">Streptomyces prasinosporus</name>
    <dbReference type="NCBI Taxonomy" id="68256"/>
    <lineage>
        <taxon>Bacteria</taxon>
        <taxon>Bacillati</taxon>
        <taxon>Actinomycetota</taxon>
        <taxon>Actinomycetes</taxon>
        <taxon>Kitasatosporales</taxon>
        <taxon>Streptomycetaceae</taxon>
        <taxon>Streptomyces</taxon>
        <taxon>Streptomyces albogriseolus group</taxon>
    </lineage>
</organism>
<evidence type="ECO:0000256" key="1">
    <source>
        <dbReference type="SAM" id="MobiDB-lite"/>
    </source>
</evidence>
<evidence type="ECO:0000313" key="3">
    <source>
        <dbReference type="Proteomes" id="UP001501455"/>
    </source>
</evidence>
<accession>A0ABP6TW39</accession>
<gene>
    <name evidence="2" type="ORF">GCM10019016_064680</name>
</gene>
<comment type="caution">
    <text evidence="2">The sequence shown here is derived from an EMBL/GenBank/DDBJ whole genome shotgun (WGS) entry which is preliminary data.</text>
</comment>
<name>A0ABP6TW39_9ACTN</name>
<feature type="region of interest" description="Disordered" evidence="1">
    <location>
        <begin position="23"/>
        <end position="56"/>
    </location>
</feature>
<protein>
    <submittedName>
        <fullName evidence="2">Uncharacterized protein</fullName>
    </submittedName>
</protein>
<proteinExistence type="predicted"/>
<dbReference type="RefSeq" id="WP_345579952.1">
    <property type="nucleotide sequence ID" value="NZ_BAAAXF010000045.1"/>
</dbReference>
<dbReference type="Proteomes" id="UP001501455">
    <property type="component" value="Unassembled WGS sequence"/>
</dbReference>